<name>A0A6D2LQV1_9BRAS</name>
<sequence length="173" mass="19974">MPEIVYAYLDVNYWHPWKIFGSISSVKQLELCLPSSKEYPVGTVFHNLVYLMLCTCETEWLNLLLCLLRDSPKLKFLRFEQYHPIRPSEERPCWSEPSSVPECVVSSLETLEWVKYEGGEEEKEAVAFILRNARCLKKATISAASTDPVKKLEMLKELSFLSRCSGTCHLTFD</sequence>
<evidence type="ECO:0000313" key="2">
    <source>
        <dbReference type="EMBL" id="CAA7062557.1"/>
    </source>
</evidence>
<dbReference type="SMART" id="SM00579">
    <property type="entry name" value="FBD"/>
    <property type="match status" value="1"/>
</dbReference>
<evidence type="ECO:0000259" key="1">
    <source>
        <dbReference type="SMART" id="SM00579"/>
    </source>
</evidence>
<dbReference type="EMBL" id="CACVBM020001940">
    <property type="protein sequence ID" value="CAA7062557.1"/>
    <property type="molecule type" value="Genomic_DNA"/>
</dbReference>
<accession>A0A6D2LQV1</accession>
<gene>
    <name evidence="2" type="ORF">MERR_LOCUS49793</name>
</gene>
<dbReference type="InterPro" id="IPR006566">
    <property type="entry name" value="FBD"/>
</dbReference>
<proteinExistence type="predicted"/>
<reference evidence="2" key="1">
    <citation type="submission" date="2020-01" db="EMBL/GenBank/DDBJ databases">
        <authorList>
            <person name="Mishra B."/>
        </authorList>
    </citation>
    <scope>NUCLEOTIDE SEQUENCE [LARGE SCALE GENOMIC DNA]</scope>
</reference>
<protein>
    <recommendedName>
        <fullName evidence="1">FBD domain-containing protein</fullName>
    </recommendedName>
</protein>
<dbReference type="PANTHER" id="PTHR31900">
    <property type="entry name" value="F-BOX/RNI SUPERFAMILY PROTEIN-RELATED"/>
    <property type="match status" value="1"/>
</dbReference>
<dbReference type="PANTHER" id="PTHR31900:SF34">
    <property type="entry name" value="EMB|CAB62440.1-RELATED"/>
    <property type="match status" value="1"/>
</dbReference>
<organism evidence="2 3">
    <name type="scientific">Microthlaspi erraticum</name>
    <dbReference type="NCBI Taxonomy" id="1685480"/>
    <lineage>
        <taxon>Eukaryota</taxon>
        <taxon>Viridiplantae</taxon>
        <taxon>Streptophyta</taxon>
        <taxon>Embryophyta</taxon>
        <taxon>Tracheophyta</taxon>
        <taxon>Spermatophyta</taxon>
        <taxon>Magnoliopsida</taxon>
        <taxon>eudicotyledons</taxon>
        <taxon>Gunneridae</taxon>
        <taxon>Pentapetalae</taxon>
        <taxon>rosids</taxon>
        <taxon>malvids</taxon>
        <taxon>Brassicales</taxon>
        <taxon>Brassicaceae</taxon>
        <taxon>Coluteocarpeae</taxon>
        <taxon>Microthlaspi</taxon>
    </lineage>
</organism>
<dbReference type="Proteomes" id="UP000467841">
    <property type="component" value="Unassembled WGS sequence"/>
</dbReference>
<evidence type="ECO:0000313" key="3">
    <source>
        <dbReference type="Proteomes" id="UP000467841"/>
    </source>
</evidence>
<keyword evidence="3" id="KW-1185">Reference proteome</keyword>
<feature type="domain" description="FBD" evidence="1">
    <location>
        <begin position="102"/>
        <end position="173"/>
    </location>
</feature>
<comment type="caution">
    <text evidence="2">The sequence shown here is derived from an EMBL/GenBank/DDBJ whole genome shotgun (WGS) entry which is preliminary data.</text>
</comment>
<dbReference type="InterPro" id="IPR050232">
    <property type="entry name" value="FBL13/AtMIF1-like"/>
</dbReference>
<dbReference type="Pfam" id="PF08387">
    <property type="entry name" value="FBD"/>
    <property type="match status" value="1"/>
</dbReference>
<dbReference type="AlphaFoldDB" id="A0A6D2LQV1"/>